<dbReference type="GO" id="GO:0005524">
    <property type="term" value="F:ATP binding"/>
    <property type="evidence" value="ECO:0007669"/>
    <property type="project" value="UniProtKB-KW"/>
</dbReference>
<evidence type="ECO:0000256" key="5">
    <source>
        <dbReference type="ARBA" id="ARBA00022777"/>
    </source>
</evidence>
<dbReference type="KEGG" id="rain:Rai3103_06520"/>
<dbReference type="SUPFAM" id="SSF53633">
    <property type="entry name" value="Carbamate kinase-like"/>
    <property type="match status" value="1"/>
</dbReference>
<keyword evidence="4" id="KW-0547">Nucleotide-binding</keyword>
<evidence type="ECO:0000256" key="3">
    <source>
        <dbReference type="ARBA" id="ARBA00022679"/>
    </source>
</evidence>
<proteinExistence type="inferred from homology"/>
<dbReference type="FunFam" id="3.40.1160.10:FF:000007">
    <property type="entry name" value="Carbamate kinase"/>
    <property type="match status" value="1"/>
</dbReference>
<dbReference type="Proteomes" id="UP000386847">
    <property type="component" value="Chromosome"/>
</dbReference>
<keyword evidence="5 9" id="KW-0418">Kinase</keyword>
<evidence type="ECO:0000259" key="10">
    <source>
        <dbReference type="Pfam" id="PF00696"/>
    </source>
</evidence>
<dbReference type="InterPro" id="IPR023000">
    <property type="entry name" value="Shikimate_kinase_CS"/>
</dbReference>
<sequence length="315" mass="33077">MEDINRTVVVAVGGNALITDKTHISLQDQYAAASEAMKHVAQMVADGWSVIVTHGNGPQVGFLLRRVELASAELPPIPLDGLGADTQGATGYMFGNALGHEFAKIGVDKQIVALVTRTVVDAKDPAFQKPTKPIGSFMDEDEAKRREAELGWDVVEDAGRGWRRVVASPKPVRIAEVEAIRTLVENGFTVIAAGGGGIPVVEDGEGFTGIEAVIDKDFGASMLANQLDAGTLLISTAVDAVAINFNTPDEKWLGNVCVDEVKEYLAAGQFGAGSMAPKIEAAIAFLERGGRRVIITSPPLMAAALKGEAGTTITA</sequence>
<evidence type="ECO:0000256" key="7">
    <source>
        <dbReference type="ARBA" id="ARBA00048467"/>
    </source>
</evidence>
<dbReference type="CDD" id="cd04235">
    <property type="entry name" value="AAK_CK"/>
    <property type="match status" value="1"/>
</dbReference>
<comment type="similarity">
    <text evidence="1 9">Belongs to the carbamate kinase family.</text>
</comment>
<dbReference type="NCBIfam" id="NF009007">
    <property type="entry name" value="PRK12352.1"/>
    <property type="match status" value="1"/>
</dbReference>
<organism evidence="11 12">
    <name type="scientific">Raineyella fluvialis</name>
    <dbReference type="NCBI Taxonomy" id="2662261"/>
    <lineage>
        <taxon>Bacteria</taxon>
        <taxon>Bacillati</taxon>
        <taxon>Actinomycetota</taxon>
        <taxon>Actinomycetes</taxon>
        <taxon>Propionibacteriales</taxon>
        <taxon>Propionibacteriaceae</taxon>
        <taxon>Raineyella</taxon>
    </lineage>
</organism>
<evidence type="ECO:0000256" key="9">
    <source>
        <dbReference type="PIRNR" id="PIRNR000723"/>
    </source>
</evidence>
<reference evidence="11 12" key="1">
    <citation type="submission" date="2019-10" db="EMBL/GenBank/DDBJ databases">
        <title>Genomic analysis of Raineyella sp. CBA3103.</title>
        <authorList>
            <person name="Roh S.W."/>
        </authorList>
    </citation>
    <scope>NUCLEOTIDE SEQUENCE [LARGE SCALE GENOMIC DNA]</scope>
    <source>
        <strain evidence="11 12">CBA3103</strain>
    </source>
</reference>
<evidence type="ECO:0000256" key="8">
    <source>
        <dbReference type="NCBIfam" id="TIGR00746"/>
    </source>
</evidence>
<evidence type="ECO:0000313" key="12">
    <source>
        <dbReference type="Proteomes" id="UP000386847"/>
    </source>
</evidence>
<dbReference type="GO" id="GO:0005829">
    <property type="term" value="C:cytosol"/>
    <property type="evidence" value="ECO:0007669"/>
    <property type="project" value="TreeGrafter"/>
</dbReference>
<keyword evidence="3 9" id="KW-0808">Transferase</keyword>
<gene>
    <name evidence="11" type="primary">arcC</name>
    <name evidence="11" type="ORF">Rai3103_06520</name>
</gene>
<evidence type="ECO:0000256" key="6">
    <source>
        <dbReference type="ARBA" id="ARBA00022840"/>
    </source>
</evidence>
<dbReference type="InterPro" id="IPR036393">
    <property type="entry name" value="AceGlu_kinase-like_sf"/>
</dbReference>
<dbReference type="PANTHER" id="PTHR30409">
    <property type="entry name" value="CARBAMATE KINASE"/>
    <property type="match status" value="1"/>
</dbReference>
<evidence type="ECO:0000313" key="11">
    <source>
        <dbReference type="EMBL" id="QGF23371.1"/>
    </source>
</evidence>
<evidence type="ECO:0000256" key="2">
    <source>
        <dbReference type="ARBA" id="ARBA00013070"/>
    </source>
</evidence>
<dbReference type="PRINTS" id="PR01469">
    <property type="entry name" value="CARBMTKINASE"/>
</dbReference>
<dbReference type="InterPro" id="IPR001048">
    <property type="entry name" value="Asp/Glu/Uridylate_kinase"/>
</dbReference>
<protein>
    <recommendedName>
        <fullName evidence="2 8">Carbamate kinase</fullName>
    </recommendedName>
</protein>
<dbReference type="GO" id="GO:0019546">
    <property type="term" value="P:L-arginine deiminase pathway"/>
    <property type="evidence" value="ECO:0007669"/>
    <property type="project" value="TreeGrafter"/>
</dbReference>
<dbReference type="PIRSF" id="PIRSF000723">
    <property type="entry name" value="Carbamate_kin"/>
    <property type="match status" value="1"/>
</dbReference>
<dbReference type="RefSeq" id="WP_153571902.1">
    <property type="nucleotide sequence ID" value="NZ_CP045725.1"/>
</dbReference>
<dbReference type="InterPro" id="IPR003964">
    <property type="entry name" value="Carb_kinase"/>
</dbReference>
<dbReference type="PANTHER" id="PTHR30409:SF1">
    <property type="entry name" value="CARBAMATE KINASE-RELATED"/>
    <property type="match status" value="1"/>
</dbReference>
<dbReference type="Gene3D" id="3.40.1160.10">
    <property type="entry name" value="Acetylglutamate kinase-like"/>
    <property type="match status" value="1"/>
</dbReference>
<evidence type="ECO:0000256" key="1">
    <source>
        <dbReference type="ARBA" id="ARBA00011066"/>
    </source>
</evidence>
<comment type="catalytic activity">
    <reaction evidence="7">
        <text>hydrogencarbonate + NH4(+) + ATP = carbamoyl phosphate + ADP + H2O + H(+)</text>
        <dbReference type="Rhea" id="RHEA:10152"/>
        <dbReference type="ChEBI" id="CHEBI:15377"/>
        <dbReference type="ChEBI" id="CHEBI:15378"/>
        <dbReference type="ChEBI" id="CHEBI:17544"/>
        <dbReference type="ChEBI" id="CHEBI:28938"/>
        <dbReference type="ChEBI" id="CHEBI:30616"/>
        <dbReference type="ChEBI" id="CHEBI:58228"/>
        <dbReference type="ChEBI" id="CHEBI:456216"/>
        <dbReference type="EC" id="2.7.2.2"/>
    </reaction>
</comment>
<name>A0A5Q2FAH2_9ACTN</name>
<dbReference type="PROSITE" id="PS01128">
    <property type="entry name" value="SHIKIMATE_KINASE"/>
    <property type="match status" value="1"/>
</dbReference>
<evidence type="ECO:0000256" key="4">
    <source>
        <dbReference type="ARBA" id="ARBA00022741"/>
    </source>
</evidence>
<feature type="domain" description="Aspartate/glutamate/uridylate kinase" evidence="10">
    <location>
        <begin position="7"/>
        <end position="297"/>
    </location>
</feature>
<dbReference type="NCBIfam" id="TIGR00746">
    <property type="entry name" value="arcC"/>
    <property type="match status" value="1"/>
</dbReference>
<dbReference type="Pfam" id="PF00696">
    <property type="entry name" value="AA_kinase"/>
    <property type="match status" value="1"/>
</dbReference>
<keyword evidence="12" id="KW-1185">Reference proteome</keyword>
<dbReference type="EMBL" id="CP045725">
    <property type="protein sequence ID" value="QGF23371.1"/>
    <property type="molecule type" value="Genomic_DNA"/>
</dbReference>
<accession>A0A5Q2FAH2</accession>
<keyword evidence="6" id="KW-0067">ATP-binding</keyword>
<dbReference type="GO" id="GO:0008804">
    <property type="term" value="F:carbamate kinase activity"/>
    <property type="evidence" value="ECO:0007669"/>
    <property type="project" value="UniProtKB-UniRule"/>
</dbReference>
<dbReference type="AlphaFoldDB" id="A0A5Q2FAH2"/>